<keyword evidence="1" id="KW-1015">Disulfide bond</keyword>
<organism evidence="4 5">
    <name type="scientific">Parelaphostrongylus tenuis</name>
    <name type="common">Meningeal worm</name>
    <dbReference type="NCBI Taxonomy" id="148309"/>
    <lineage>
        <taxon>Eukaryota</taxon>
        <taxon>Metazoa</taxon>
        <taxon>Ecdysozoa</taxon>
        <taxon>Nematoda</taxon>
        <taxon>Chromadorea</taxon>
        <taxon>Rhabditida</taxon>
        <taxon>Rhabditina</taxon>
        <taxon>Rhabditomorpha</taxon>
        <taxon>Strongyloidea</taxon>
        <taxon>Metastrongylidae</taxon>
        <taxon>Parelaphostrongylus</taxon>
    </lineage>
</organism>
<comment type="caution">
    <text evidence="4">The sequence shown here is derived from an EMBL/GenBank/DDBJ whole genome shotgun (WGS) entry which is preliminary data.</text>
</comment>
<protein>
    <recommendedName>
        <fullName evidence="3">Saposin B-type domain-containing protein</fullName>
    </recommendedName>
</protein>
<dbReference type="InterPro" id="IPR011001">
    <property type="entry name" value="Saposin-like"/>
</dbReference>
<gene>
    <name evidence="4" type="ORF">KIN20_008039</name>
</gene>
<evidence type="ECO:0000259" key="3">
    <source>
        <dbReference type="PROSITE" id="PS50015"/>
    </source>
</evidence>
<sequence>MVLLRLALLFALVSFVFTDSTNVGITCALCKAGLASMNAKIQSNPSLMDQMGDTVSQSCDQIPDPKQRKACRATLENHFPLFLQTYNEQWETSVEDLCKSMRYC</sequence>
<name>A0AAD5M6A1_PARTN</name>
<proteinExistence type="predicted"/>
<evidence type="ECO:0000313" key="5">
    <source>
        <dbReference type="Proteomes" id="UP001196413"/>
    </source>
</evidence>
<dbReference type="Gene3D" id="1.10.225.10">
    <property type="entry name" value="Saposin-like"/>
    <property type="match status" value="1"/>
</dbReference>
<keyword evidence="5" id="KW-1185">Reference proteome</keyword>
<dbReference type="SUPFAM" id="SSF47862">
    <property type="entry name" value="Saposin"/>
    <property type="match status" value="1"/>
</dbReference>
<evidence type="ECO:0000256" key="2">
    <source>
        <dbReference type="SAM" id="SignalP"/>
    </source>
</evidence>
<reference evidence="4" key="1">
    <citation type="submission" date="2021-06" db="EMBL/GenBank/DDBJ databases">
        <title>Parelaphostrongylus tenuis whole genome reference sequence.</title>
        <authorList>
            <person name="Garwood T.J."/>
            <person name="Larsen P.A."/>
            <person name="Fountain-Jones N.M."/>
            <person name="Garbe J.R."/>
            <person name="Macchietto M.G."/>
            <person name="Kania S.A."/>
            <person name="Gerhold R.W."/>
            <person name="Richards J.E."/>
            <person name="Wolf T.M."/>
        </authorList>
    </citation>
    <scope>NUCLEOTIDE SEQUENCE</scope>
    <source>
        <strain evidence="4">MNPRO001-30</strain>
        <tissue evidence="4">Meninges</tissue>
    </source>
</reference>
<evidence type="ECO:0000313" key="4">
    <source>
        <dbReference type="EMBL" id="KAJ1351875.1"/>
    </source>
</evidence>
<dbReference type="InterPro" id="IPR008139">
    <property type="entry name" value="SaposinB_dom"/>
</dbReference>
<dbReference type="Proteomes" id="UP001196413">
    <property type="component" value="Unassembled WGS sequence"/>
</dbReference>
<dbReference type="SMART" id="SM00741">
    <property type="entry name" value="SapB"/>
    <property type="match status" value="1"/>
</dbReference>
<evidence type="ECO:0000256" key="1">
    <source>
        <dbReference type="ARBA" id="ARBA00023157"/>
    </source>
</evidence>
<dbReference type="PROSITE" id="PS50015">
    <property type="entry name" value="SAP_B"/>
    <property type="match status" value="1"/>
</dbReference>
<feature type="signal peptide" evidence="2">
    <location>
        <begin position="1"/>
        <end position="18"/>
    </location>
</feature>
<accession>A0AAD5M6A1</accession>
<dbReference type="AlphaFoldDB" id="A0AAD5M6A1"/>
<feature type="domain" description="Saposin B-type" evidence="3">
    <location>
        <begin position="23"/>
        <end position="104"/>
    </location>
</feature>
<dbReference type="EMBL" id="JAHQIW010001244">
    <property type="protein sequence ID" value="KAJ1351875.1"/>
    <property type="molecule type" value="Genomic_DNA"/>
</dbReference>
<feature type="chain" id="PRO_5042138573" description="Saposin B-type domain-containing protein" evidence="2">
    <location>
        <begin position="19"/>
        <end position="104"/>
    </location>
</feature>
<keyword evidence="2" id="KW-0732">Signal</keyword>